<protein>
    <recommendedName>
        <fullName evidence="9">tRNA selenocysteine-associated protein 1</fullName>
    </recommendedName>
</protein>
<dbReference type="PANTHER" id="PTHR37457">
    <property type="entry name" value="TRNA SELENOCYSTEINE 1-ASSOCIATED PROTEIN 1-RELATED"/>
    <property type="match status" value="1"/>
</dbReference>
<feature type="domain" description="RRM" evidence="11">
    <location>
        <begin position="2"/>
        <end position="85"/>
    </location>
</feature>
<evidence type="ECO:0000256" key="1">
    <source>
        <dbReference type="ARBA" id="ARBA00004123"/>
    </source>
</evidence>
<evidence type="ECO:0000256" key="6">
    <source>
        <dbReference type="ARBA" id="ARBA00022884"/>
    </source>
</evidence>
<evidence type="ECO:0000256" key="5">
    <source>
        <dbReference type="ARBA" id="ARBA00022737"/>
    </source>
</evidence>
<gene>
    <name evidence="13" type="primary">LOC116946694</name>
</gene>
<evidence type="ECO:0000256" key="9">
    <source>
        <dbReference type="ARBA" id="ARBA00033477"/>
    </source>
</evidence>
<dbReference type="InterPro" id="IPR000504">
    <property type="entry name" value="RRM_dom"/>
</dbReference>
<dbReference type="GO" id="GO:0005737">
    <property type="term" value="C:cytoplasm"/>
    <property type="evidence" value="ECO:0007669"/>
    <property type="project" value="UniProtKB-SubCell"/>
</dbReference>
<dbReference type="Proteomes" id="UP001318040">
    <property type="component" value="Chromosome 27"/>
</dbReference>
<keyword evidence="6 10" id="KW-0694">RNA-binding</keyword>
<accession>A0AAJ7TH76</accession>
<sequence>MSSLWIGDLDPAMDQSFVARAFASVGENVTGVKIIRNRLTGAPAGYGFVEFLDQSTAERCLHSLNGQPIPGAAHHKLFKLNYANHNRTPVNDGARSYWAQRPTTMAPRSDGFTPRPQGSDFSLYIGDLTHDVDDFQLYDFFVRRYPSCRAGKVVVDDLGHSRGFGFVRFRDEREQKAALVEMQSAVGLGGRPLRINLANPKRDD</sequence>
<dbReference type="GO" id="GO:0005634">
    <property type="term" value="C:nucleus"/>
    <property type="evidence" value="ECO:0007669"/>
    <property type="project" value="UniProtKB-SubCell"/>
</dbReference>
<dbReference type="FunFam" id="3.30.70.330:FF:000166">
    <property type="entry name" value="Trna selenocysteine 1-associated protein 1"/>
    <property type="match status" value="1"/>
</dbReference>
<feature type="domain" description="RRM" evidence="11">
    <location>
        <begin position="121"/>
        <end position="200"/>
    </location>
</feature>
<dbReference type="Pfam" id="PF00076">
    <property type="entry name" value="RRM_1"/>
    <property type="match status" value="2"/>
</dbReference>
<evidence type="ECO:0000256" key="10">
    <source>
        <dbReference type="PROSITE-ProRule" id="PRU00176"/>
    </source>
</evidence>
<dbReference type="GeneID" id="116946694"/>
<dbReference type="PROSITE" id="PS50102">
    <property type="entry name" value="RRM"/>
    <property type="match status" value="2"/>
</dbReference>
<dbReference type="InterPro" id="IPR035979">
    <property type="entry name" value="RBD_domain_sf"/>
</dbReference>
<proteinExistence type="inferred from homology"/>
<keyword evidence="4" id="KW-0963">Cytoplasm</keyword>
<dbReference type="InterPro" id="IPR040434">
    <property type="entry name" value="TSAP1"/>
</dbReference>
<evidence type="ECO:0000256" key="7">
    <source>
        <dbReference type="ARBA" id="ARBA00022917"/>
    </source>
</evidence>
<name>A0AAJ7TH76_PETMA</name>
<reference evidence="13" key="1">
    <citation type="submission" date="2025-08" db="UniProtKB">
        <authorList>
            <consortium name="RefSeq"/>
        </authorList>
    </citation>
    <scope>IDENTIFICATION</scope>
    <source>
        <tissue evidence="13">Sperm</tissue>
    </source>
</reference>
<dbReference type="InterPro" id="IPR012677">
    <property type="entry name" value="Nucleotide-bd_a/b_plait_sf"/>
</dbReference>
<comment type="similarity">
    <text evidence="3">Belongs to the RRM TRSPAP family.</text>
</comment>
<evidence type="ECO:0000256" key="4">
    <source>
        <dbReference type="ARBA" id="ARBA00022490"/>
    </source>
</evidence>
<evidence type="ECO:0000256" key="3">
    <source>
        <dbReference type="ARBA" id="ARBA00008920"/>
    </source>
</evidence>
<evidence type="ECO:0000256" key="8">
    <source>
        <dbReference type="ARBA" id="ARBA00023242"/>
    </source>
</evidence>
<evidence type="ECO:0000256" key="2">
    <source>
        <dbReference type="ARBA" id="ARBA00004496"/>
    </source>
</evidence>
<dbReference type="GO" id="GO:0003723">
    <property type="term" value="F:RNA binding"/>
    <property type="evidence" value="ECO:0007669"/>
    <property type="project" value="UniProtKB-UniRule"/>
</dbReference>
<organism evidence="12 13">
    <name type="scientific">Petromyzon marinus</name>
    <name type="common">Sea lamprey</name>
    <dbReference type="NCBI Taxonomy" id="7757"/>
    <lineage>
        <taxon>Eukaryota</taxon>
        <taxon>Metazoa</taxon>
        <taxon>Chordata</taxon>
        <taxon>Craniata</taxon>
        <taxon>Vertebrata</taxon>
        <taxon>Cyclostomata</taxon>
        <taxon>Hyperoartia</taxon>
        <taxon>Petromyzontiformes</taxon>
        <taxon>Petromyzontidae</taxon>
        <taxon>Petromyzon</taxon>
    </lineage>
</organism>
<dbReference type="GO" id="GO:0006412">
    <property type="term" value="P:translation"/>
    <property type="evidence" value="ECO:0007669"/>
    <property type="project" value="UniProtKB-KW"/>
</dbReference>
<keyword evidence="5" id="KW-0677">Repeat</keyword>
<dbReference type="FunFam" id="3.30.70.330:FF:000159">
    <property type="entry name" value="tRNA selenocysteine 1-associated protein 1"/>
    <property type="match status" value="1"/>
</dbReference>
<keyword evidence="7" id="KW-0648">Protein biosynthesis</keyword>
<dbReference type="Gene3D" id="3.30.70.330">
    <property type="match status" value="2"/>
</dbReference>
<evidence type="ECO:0000313" key="12">
    <source>
        <dbReference type="Proteomes" id="UP001318040"/>
    </source>
</evidence>
<dbReference type="SMART" id="SM00360">
    <property type="entry name" value="RRM"/>
    <property type="match status" value="2"/>
</dbReference>
<keyword evidence="8" id="KW-0539">Nucleus</keyword>
<dbReference type="PANTHER" id="PTHR37457:SF3">
    <property type="entry name" value="TRNA SELENOCYSTEINE-ASSOCIATED PROTEIN 1"/>
    <property type="match status" value="1"/>
</dbReference>
<comment type="subcellular location">
    <subcellularLocation>
        <location evidence="2">Cytoplasm</location>
    </subcellularLocation>
    <subcellularLocation>
        <location evidence="1">Nucleus</location>
    </subcellularLocation>
</comment>
<dbReference type="AlphaFoldDB" id="A0AAJ7TH76"/>
<keyword evidence="12" id="KW-1185">Reference proteome</keyword>
<evidence type="ECO:0000313" key="13">
    <source>
        <dbReference type="RefSeq" id="XP_032817810.1"/>
    </source>
</evidence>
<dbReference type="SUPFAM" id="SSF54928">
    <property type="entry name" value="RNA-binding domain, RBD"/>
    <property type="match status" value="2"/>
</dbReference>
<evidence type="ECO:0000259" key="11">
    <source>
        <dbReference type="PROSITE" id="PS50102"/>
    </source>
</evidence>
<dbReference type="RefSeq" id="XP_032817810.1">
    <property type="nucleotide sequence ID" value="XM_032961919.1"/>
</dbReference>